<evidence type="ECO:0000313" key="5">
    <source>
        <dbReference type="EMBL" id="MCV3754361.1"/>
    </source>
</evidence>
<evidence type="ECO:0000256" key="2">
    <source>
        <dbReference type="ARBA" id="ARBA00022679"/>
    </source>
</evidence>
<dbReference type="EMBL" id="JAOXHJ010000018">
    <property type="protein sequence ID" value="MCV3754361.1"/>
    <property type="molecule type" value="Genomic_DNA"/>
</dbReference>
<proteinExistence type="predicted"/>
<evidence type="ECO:0000256" key="3">
    <source>
        <dbReference type="ARBA" id="ARBA00022691"/>
    </source>
</evidence>
<organism evidence="5 6">
    <name type="scientific">Ureaplasma zalophigenitalium</name>
    <dbReference type="NCBI Taxonomy" id="907723"/>
    <lineage>
        <taxon>Bacteria</taxon>
        <taxon>Bacillati</taxon>
        <taxon>Mycoplasmatota</taxon>
        <taxon>Mycoplasmoidales</taxon>
        <taxon>Mycoplasmoidaceae</taxon>
        <taxon>Ureaplasma</taxon>
    </lineage>
</organism>
<feature type="non-terminal residue" evidence="5">
    <location>
        <position position="359"/>
    </location>
</feature>
<evidence type="ECO:0000313" key="6">
    <source>
        <dbReference type="Proteomes" id="UP001207252"/>
    </source>
</evidence>
<evidence type="ECO:0000259" key="4">
    <source>
        <dbReference type="Pfam" id="PF01555"/>
    </source>
</evidence>
<reference evidence="5 6" key="1">
    <citation type="journal article" date="2020" name="Int. J. Syst. Evol. Microbiol.">
        <title>Ureaplasma miroungigenitalium sp. nov. isolated from northern elephant seals (Mirounga angustirostris) and Ureaplasma zalophigenitalium sp. nov. isolated from California sea lions (Zalophus californianus).</title>
        <authorList>
            <person name="Volokhov D.V."/>
            <person name="Gulland F.M."/>
            <person name="Gao Y."/>
            <person name="Chizhikov V.E."/>
        </authorList>
    </citation>
    <scope>NUCLEOTIDE SEQUENCE [LARGE SCALE GENOMIC DNA]</scope>
    <source>
        <strain evidence="5 6">CSL7644-GEN</strain>
    </source>
</reference>
<dbReference type="Pfam" id="PF01555">
    <property type="entry name" value="N6_N4_Mtase"/>
    <property type="match status" value="1"/>
</dbReference>
<dbReference type="SUPFAM" id="SSF53335">
    <property type="entry name" value="S-adenosyl-L-methionine-dependent methyltransferases"/>
    <property type="match status" value="1"/>
</dbReference>
<gene>
    <name evidence="5" type="ORF">OF365_03155</name>
</gene>
<protein>
    <submittedName>
        <fullName evidence="5">Site-specific DNA-methyltransferase</fullName>
    </submittedName>
</protein>
<dbReference type="RefSeq" id="WP_263818165.1">
    <property type="nucleotide sequence ID" value="NZ_JAOXHJ010000018.1"/>
</dbReference>
<feature type="non-terminal residue" evidence="5">
    <location>
        <position position="1"/>
    </location>
</feature>
<keyword evidence="1" id="KW-0489">Methyltransferase</keyword>
<name>A0ABT3BQ22_9BACT</name>
<sequence>YNTEAANSDGNSVANDALKINNNKFIYRDKFSRNGWLNMMNERLILAKELLKDDGVIFVSIDDSEQAYLKVLMDDIFGEENFVANFIWRNKNTGGGSDKTNIEIETEYIISYAKNKKVVTFNSIPIDENSFIYTDSFFDTRGKYKLTDLDRVSSKSSFKYSETLDYAIEAPDGSFFKNYRNLLKPKSYAYTLNQETFLSQKNLGFIEIQKKYNNKNNEYYWKAYRKIYQRVKYDNQDQKITNREFGNNFNNIIFESNITTSAGKRMLISILNNKDFSFPKPYQLIKYLINLITNKNARILDFFAGSGTTGHAVMELNREDGGNRTYTLITNNENKIGDEITYERLYRINHGKGTKNESF</sequence>
<accession>A0ABT3BQ22</accession>
<dbReference type="InterPro" id="IPR002295">
    <property type="entry name" value="N4/N6-MTase_EcoPI_Mod-like"/>
</dbReference>
<keyword evidence="2" id="KW-0808">Transferase</keyword>
<dbReference type="InterPro" id="IPR029063">
    <property type="entry name" value="SAM-dependent_MTases_sf"/>
</dbReference>
<feature type="domain" description="DNA methylase N-4/N-6" evidence="4">
    <location>
        <begin position="22"/>
        <end position="345"/>
    </location>
</feature>
<dbReference type="InterPro" id="IPR002941">
    <property type="entry name" value="DNA_methylase_N4/N6"/>
</dbReference>
<dbReference type="Proteomes" id="UP001207252">
    <property type="component" value="Unassembled WGS sequence"/>
</dbReference>
<keyword evidence="3" id="KW-0949">S-adenosyl-L-methionine</keyword>
<keyword evidence="6" id="KW-1185">Reference proteome</keyword>
<dbReference type="Gene3D" id="3.40.50.150">
    <property type="entry name" value="Vaccinia Virus protein VP39"/>
    <property type="match status" value="1"/>
</dbReference>
<evidence type="ECO:0000256" key="1">
    <source>
        <dbReference type="ARBA" id="ARBA00022603"/>
    </source>
</evidence>
<comment type="caution">
    <text evidence="5">The sequence shown here is derived from an EMBL/GenBank/DDBJ whole genome shotgun (WGS) entry which is preliminary data.</text>
</comment>
<dbReference type="PRINTS" id="PR00506">
    <property type="entry name" value="D21N6MTFRASE"/>
</dbReference>